<name>A0A834XG95_9FABA</name>
<accession>A0A834XG95</accession>
<dbReference type="EMBL" id="JAAIUW010000001">
    <property type="protein sequence ID" value="KAF7844960.1"/>
    <property type="molecule type" value="Genomic_DNA"/>
</dbReference>
<evidence type="ECO:0000256" key="2">
    <source>
        <dbReference type="SAM" id="Phobius"/>
    </source>
</evidence>
<feature type="transmembrane region" description="Helical" evidence="2">
    <location>
        <begin position="499"/>
        <end position="519"/>
    </location>
</feature>
<evidence type="ECO:0000313" key="3">
    <source>
        <dbReference type="EMBL" id="KAF7844960.1"/>
    </source>
</evidence>
<dbReference type="Pfam" id="PF03140">
    <property type="entry name" value="DUF247"/>
    <property type="match status" value="1"/>
</dbReference>
<evidence type="ECO:0000313" key="4">
    <source>
        <dbReference type="Proteomes" id="UP000634136"/>
    </source>
</evidence>
<dbReference type="PANTHER" id="PTHR31170">
    <property type="entry name" value="BNAC04G53230D PROTEIN"/>
    <property type="match status" value="1"/>
</dbReference>
<keyword evidence="2" id="KW-1133">Transmembrane helix</keyword>
<keyword evidence="2" id="KW-0472">Membrane</keyword>
<keyword evidence="4" id="KW-1185">Reference proteome</keyword>
<evidence type="ECO:0000256" key="1">
    <source>
        <dbReference type="SAM" id="MobiDB-lite"/>
    </source>
</evidence>
<dbReference type="InterPro" id="IPR004158">
    <property type="entry name" value="DUF247_pln"/>
</dbReference>
<proteinExistence type="predicted"/>
<gene>
    <name evidence="3" type="ORF">G2W53_001865</name>
</gene>
<keyword evidence="2" id="KW-0812">Transmembrane</keyword>
<protein>
    <submittedName>
        <fullName evidence="3">UPF0481 protein</fullName>
    </submittedName>
</protein>
<dbReference type="AlphaFoldDB" id="A0A834XG95"/>
<dbReference type="PANTHER" id="PTHR31170:SF9">
    <property type="entry name" value="PROTEIN, PUTATIVE (DUF247)-RELATED"/>
    <property type="match status" value="1"/>
</dbReference>
<comment type="caution">
    <text evidence="3">The sequence shown here is derived from an EMBL/GenBank/DDBJ whole genome shotgun (WGS) entry which is preliminary data.</text>
</comment>
<sequence length="526" mass="60942">MATNGPVSKEWDIMEYLKIENIIEINELKDLKKSSCNIYKVPPSLHKENKDAYTPQSISIGPLHLGKHDHLKPMQEQKLKYYQFFWDRVSDNGDVVIKGHIDFLAAKEIAIRRSYAEKFTFTSEKFIDMLLLDSVFIVELFMRIKELDQMKKAELKEENGYDENGRGETTRTKKCEDGPKHLEEDWILKQTWLIKSVQRDLVLLENQIPFYILDSLYKSIPRNANNEKMPKSFIDLAHDYFACYDPHERFKSQTCENNETTSSESPPSDKSKSSKHGTNVSTCCGSVMKKSFGSSRFKVQEVNPAHFTDLIRYFYLCKDLHMRPSSSSNVLRTATKLQEAGVSFEKVTKRHLLDIKFQKHPFLTWFLCLGCIPSLNHFKARFRIPQLKVDHATECVLRNLIAFEQCHYADQPYVCNYVSLVDSLIHTKDDVELLVEKEVIVHELGSDKEVATLVNGLCKHVVTNSTCYQDIIDGLNSHYQNVWNRTMAALRLVYFRDPWRASSTLVGIAVLVFTIFNFCRVIRVVF</sequence>
<dbReference type="OrthoDB" id="591587at2759"/>
<dbReference type="Proteomes" id="UP000634136">
    <property type="component" value="Unassembled WGS sequence"/>
</dbReference>
<feature type="region of interest" description="Disordered" evidence="1">
    <location>
        <begin position="254"/>
        <end position="279"/>
    </location>
</feature>
<organism evidence="3 4">
    <name type="scientific">Senna tora</name>
    <dbReference type="NCBI Taxonomy" id="362788"/>
    <lineage>
        <taxon>Eukaryota</taxon>
        <taxon>Viridiplantae</taxon>
        <taxon>Streptophyta</taxon>
        <taxon>Embryophyta</taxon>
        <taxon>Tracheophyta</taxon>
        <taxon>Spermatophyta</taxon>
        <taxon>Magnoliopsida</taxon>
        <taxon>eudicotyledons</taxon>
        <taxon>Gunneridae</taxon>
        <taxon>Pentapetalae</taxon>
        <taxon>rosids</taxon>
        <taxon>fabids</taxon>
        <taxon>Fabales</taxon>
        <taxon>Fabaceae</taxon>
        <taxon>Caesalpinioideae</taxon>
        <taxon>Cassia clade</taxon>
        <taxon>Senna</taxon>
    </lineage>
</organism>
<reference evidence="3" key="1">
    <citation type="submission" date="2020-09" db="EMBL/GenBank/DDBJ databases">
        <title>Genome-Enabled Discovery of Anthraquinone Biosynthesis in Senna tora.</title>
        <authorList>
            <person name="Kang S.-H."/>
            <person name="Pandey R.P."/>
            <person name="Lee C.-M."/>
            <person name="Sim J.-S."/>
            <person name="Jeong J.-T."/>
            <person name="Choi B.-S."/>
            <person name="Jung M."/>
            <person name="Ginzburg D."/>
            <person name="Zhao K."/>
            <person name="Won S.Y."/>
            <person name="Oh T.-J."/>
            <person name="Yu Y."/>
            <person name="Kim N.-H."/>
            <person name="Lee O.R."/>
            <person name="Lee T.-H."/>
            <person name="Bashyal P."/>
            <person name="Kim T.-S."/>
            <person name="Lee W.-H."/>
            <person name="Kawkins C."/>
            <person name="Kim C.-K."/>
            <person name="Kim J.S."/>
            <person name="Ahn B.O."/>
            <person name="Rhee S.Y."/>
            <person name="Sohng J.K."/>
        </authorList>
    </citation>
    <scope>NUCLEOTIDE SEQUENCE</scope>
    <source>
        <tissue evidence="3">Leaf</tissue>
    </source>
</reference>